<keyword evidence="9" id="KW-1185">Reference proteome</keyword>
<dbReference type="Gene3D" id="1.10.510.10">
    <property type="entry name" value="Transferase(Phosphotransferase) domain 1"/>
    <property type="match status" value="1"/>
</dbReference>
<dbReference type="Proteomes" id="UP001369815">
    <property type="component" value="Unassembled WGS sequence"/>
</dbReference>
<evidence type="ECO:0000313" key="9">
    <source>
        <dbReference type="Proteomes" id="UP001369815"/>
    </source>
</evidence>
<keyword evidence="1" id="KW-0723">Serine/threonine-protein kinase</keyword>
<proteinExistence type="predicted"/>
<dbReference type="PROSITE" id="PS50011">
    <property type="entry name" value="PROTEIN_KINASE_DOM"/>
    <property type="match status" value="1"/>
</dbReference>
<dbReference type="InterPro" id="IPR000719">
    <property type="entry name" value="Prot_kinase_dom"/>
</dbReference>
<evidence type="ECO:0000256" key="5">
    <source>
        <dbReference type="ARBA" id="ARBA00022840"/>
    </source>
</evidence>
<evidence type="ECO:0000256" key="3">
    <source>
        <dbReference type="ARBA" id="ARBA00022741"/>
    </source>
</evidence>
<dbReference type="GO" id="GO:0005524">
    <property type="term" value="F:ATP binding"/>
    <property type="evidence" value="ECO:0007669"/>
    <property type="project" value="UniProtKB-UniRule"/>
</dbReference>
<gene>
    <name evidence="8" type="ORF">Daesc_000528</name>
</gene>
<evidence type="ECO:0000256" key="2">
    <source>
        <dbReference type="ARBA" id="ARBA00022679"/>
    </source>
</evidence>
<dbReference type="InterPro" id="IPR017441">
    <property type="entry name" value="Protein_kinase_ATP_BS"/>
</dbReference>
<dbReference type="AlphaFoldDB" id="A0AAX6MYK1"/>
<dbReference type="Gene3D" id="3.30.200.20">
    <property type="entry name" value="Phosphorylase Kinase, domain 1"/>
    <property type="match status" value="1"/>
</dbReference>
<dbReference type="GO" id="GO:0043484">
    <property type="term" value="P:regulation of RNA splicing"/>
    <property type="evidence" value="ECO:0007669"/>
    <property type="project" value="TreeGrafter"/>
</dbReference>
<name>A0AAX6MYK1_9PEZI</name>
<dbReference type="SUPFAM" id="SSF56112">
    <property type="entry name" value="Protein kinase-like (PK-like)"/>
    <property type="match status" value="1"/>
</dbReference>
<reference evidence="8 9" key="1">
    <citation type="journal article" date="2024" name="Front Chem Biol">
        <title>Unveiling the potential of Daldinia eschscholtzii MFLUCC 19-0629 through bioactivity and bioinformatics studies for enhanced sustainable agriculture production.</title>
        <authorList>
            <person name="Brooks S."/>
            <person name="Weaver J.A."/>
            <person name="Klomchit A."/>
            <person name="Alharthi S.A."/>
            <person name="Onlamun T."/>
            <person name="Nurani R."/>
            <person name="Vong T.K."/>
            <person name="Alberti F."/>
            <person name="Greco C."/>
        </authorList>
    </citation>
    <scope>NUCLEOTIDE SEQUENCE [LARGE SCALE GENOMIC DNA]</scope>
    <source>
        <strain evidence="8">MFLUCC 19-0629</strain>
    </source>
</reference>
<dbReference type="InterPro" id="IPR051175">
    <property type="entry name" value="CLK_kinases"/>
</dbReference>
<keyword evidence="3 6" id="KW-0547">Nucleotide-binding</keyword>
<evidence type="ECO:0000256" key="4">
    <source>
        <dbReference type="ARBA" id="ARBA00022777"/>
    </source>
</evidence>
<keyword evidence="5 6" id="KW-0067">ATP-binding</keyword>
<dbReference type="PANTHER" id="PTHR45646">
    <property type="entry name" value="SERINE/THREONINE-PROTEIN KINASE DOA-RELATED"/>
    <property type="match status" value="1"/>
</dbReference>
<dbReference type="GO" id="GO:0004674">
    <property type="term" value="F:protein serine/threonine kinase activity"/>
    <property type="evidence" value="ECO:0007669"/>
    <property type="project" value="UniProtKB-KW"/>
</dbReference>
<dbReference type="SMART" id="SM00220">
    <property type="entry name" value="S_TKc"/>
    <property type="match status" value="1"/>
</dbReference>
<sequence>MFYILASYKIIHKLGSGGYSHVWLCRDISSDAFKSVALKSIMGEGSTEYCPELRINRLLENQFEIQAPNGTHLVFVYPVLGPRVSRLLSVAESEDPGAPPRKIYLQVTQAMTDLHGRGICHGGILPASQCLGPDFRPRWAFGGRSAGYSRETGHCEGGHIFRPRPQLASSPSLPGNSLASNTTLLHSISGKACIIDFGESYDITSPVTELAIPQIYCPPEYALEGKFGIGCDIWALGCTLFEIRTDRKLFDTFDDDADEHLCKVAKVLTRGTG</sequence>
<accession>A0AAX6MYK1</accession>
<evidence type="ECO:0000256" key="1">
    <source>
        <dbReference type="ARBA" id="ARBA00022527"/>
    </source>
</evidence>
<feature type="binding site" evidence="6">
    <location>
        <position position="39"/>
    </location>
    <ligand>
        <name>ATP</name>
        <dbReference type="ChEBI" id="CHEBI:30616"/>
    </ligand>
</feature>
<evidence type="ECO:0000313" key="8">
    <source>
        <dbReference type="EMBL" id="KAK6957740.1"/>
    </source>
</evidence>
<dbReference type="PROSITE" id="PS00107">
    <property type="entry name" value="PROTEIN_KINASE_ATP"/>
    <property type="match status" value="1"/>
</dbReference>
<protein>
    <recommendedName>
        <fullName evidence="7">Protein kinase domain-containing protein</fullName>
    </recommendedName>
</protein>
<dbReference type="EMBL" id="JBANMG010000001">
    <property type="protein sequence ID" value="KAK6957740.1"/>
    <property type="molecule type" value="Genomic_DNA"/>
</dbReference>
<dbReference type="PANTHER" id="PTHR45646:SF11">
    <property type="entry name" value="SERINE_THREONINE-PROTEIN KINASE DOA"/>
    <property type="match status" value="1"/>
</dbReference>
<keyword evidence="4" id="KW-0418">Kinase</keyword>
<keyword evidence="2" id="KW-0808">Transferase</keyword>
<evidence type="ECO:0000259" key="7">
    <source>
        <dbReference type="PROSITE" id="PS50011"/>
    </source>
</evidence>
<comment type="caution">
    <text evidence="8">The sequence shown here is derived from an EMBL/GenBank/DDBJ whole genome shotgun (WGS) entry which is preliminary data.</text>
</comment>
<feature type="domain" description="Protein kinase" evidence="7">
    <location>
        <begin position="8"/>
        <end position="273"/>
    </location>
</feature>
<evidence type="ECO:0000256" key="6">
    <source>
        <dbReference type="PROSITE-ProRule" id="PRU10141"/>
    </source>
</evidence>
<organism evidence="8 9">
    <name type="scientific">Daldinia eschscholtzii</name>
    <dbReference type="NCBI Taxonomy" id="292717"/>
    <lineage>
        <taxon>Eukaryota</taxon>
        <taxon>Fungi</taxon>
        <taxon>Dikarya</taxon>
        <taxon>Ascomycota</taxon>
        <taxon>Pezizomycotina</taxon>
        <taxon>Sordariomycetes</taxon>
        <taxon>Xylariomycetidae</taxon>
        <taxon>Xylariales</taxon>
        <taxon>Hypoxylaceae</taxon>
        <taxon>Daldinia</taxon>
    </lineage>
</organism>
<dbReference type="InterPro" id="IPR011009">
    <property type="entry name" value="Kinase-like_dom_sf"/>
</dbReference>
<dbReference type="GO" id="GO:0005634">
    <property type="term" value="C:nucleus"/>
    <property type="evidence" value="ECO:0007669"/>
    <property type="project" value="TreeGrafter"/>
</dbReference>